<evidence type="ECO:0000313" key="1">
    <source>
        <dbReference type="EMBL" id="KAK3246288.1"/>
    </source>
</evidence>
<reference evidence="1 2" key="1">
    <citation type="journal article" date="2015" name="Genome Biol. Evol.">
        <title>Comparative Genomics of a Bacterivorous Green Alga Reveals Evolutionary Causalities and Consequences of Phago-Mixotrophic Mode of Nutrition.</title>
        <authorList>
            <person name="Burns J.A."/>
            <person name="Paasch A."/>
            <person name="Narechania A."/>
            <person name="Kim E."/>
        </authorList>
    </citation>
    <scope>NUCLEOTIDE SEQUENCE [LARGE SCALE GENOMIC DNA]</scope>
    <source>
        <strain evidence="1 2">PLY_AMNH</strain>
    </source>
</reference>
<dbReference type="AlphaFoldDB" id="A0AAE0C1Z5"/>
<protein>
    <submittedName>
        <fullName evidence="1">Uncharacterized protein</fullName>
    </submittedName>
</protein>
<comment type="caution">
    <text evidence="1">The sequence shown here is derived from an EMBL/GenBank/DDBJ whole genome shotgun (WGS) entry which is preliminary data.</text>
</comment>
<keyword evidence="2" id="KW-1185">Reference proteome</keyword>
<proteinExistence type="predicted"/>
<evidence type="ECO:0000313" key="2">
    <source>
        <dbReference type="Proteomes" id="UP001190700"/>
    </source>
</evidence>
<gene>
    <name evidence="1" type="ORF">CYMTET_44171</name>
</gene>
<organism evidence="1 2">
    <name type="scientific">Cymbomonas tetramitiformis</name>
    <dbReference type="NCBI Taxonomy" id="36881"/>
    <lineage>
        <taxon>Eukaryota</taxon>
        <taxon>Viridiplantae</taxon>
        <taxon>Chlorophyta</taxon>
        <taxon>Pyramimonadophyceae</taxon>
        <taxon>Pyramimonadales</taxon>
        <taxon>Pyramimonadaceae</taxon>
        <taxon>Cymbomonas</taxon>
    </lineage>
</organism>
<name>A0AAE0C1Z5_9CHLO</name>
<accession>A0AAE0C1Z5</accession>
<sequence>MGGAASVAGQGAQVVGEGIREVERGVTVVAEEVKNGAVTLGTEVKKGAVTLGKEMVRAGTVLKEGFDVLGDLLIDDQFRDRFFELLDKGLVKVLKALATPKSCIPDKDLVVGHTFAKWMVDAGGFFPKLAQVVPHRAH</sequence>
<dbReference type="Proteomes" id="UP001190700">
    <property type="component" value="Unassembled WGS sequence"/>
</dbReference>
<dbReference type="EMBL" id="LGRX02029983">
    <property type="protein sequence ID" value="KAK3246288.1"/>
    <property type="molecule type" value="Genomic_DNA"/>
</dbReference>